<accession>A0A4R1NRT8</accession>
<dbReference type="AlphaFoldDB" id="A0A4R1NRT8"/>
<name>A0A4R1NRT8_9RHOB</name>
<dbReference type="Proteomes" id="UP000295673">
    <property type="component" value="Unassembled WGS sequence"/>
</dbReference>
<sequence>MSSFTRADMAPFHRQSPIFQLLRGLSFAVIALVLLSAVQTRAADRDKVAAFLQVTGFDVAIDSIALSAGSAPLMLGLEEDAFGLEWKLLAEKVFDIELMQERATDILEATLSDEVLAHGAAFYASDLGQRLVEVENASHLADDEEKAAEGERLLEVGGEEAEERIALFKRMNHAIDPKDIGMQAVTEIQVRFILAATYAGVVELRTDEDGLRATLRENAEEFAEEREMNSLRNAAYTYQSFSLDELTAYTEALEDPMMMQLYELMNAVHFEVMSNRFEALAIAMGQIQPQQEL</sequence>
<dbReference type="Pfam" id="PF09832">
    <property type="entry name" value="DUF2059"/>
    <property type="match status" value="1"/>
</dbReference>
<dbReference type="RefSeq" id="WP_243694318.1">
    <property type="nucleotide sequence ID" value="NZ_SMGR01000001.1"/>
</dbReference>
<evidence type="ECO:0000259" key="1">
    <source>
        <dbReference type="Pfam" id="PF09832"/>
    </source>
</evidence>
<comment type="caution">
    <text evidence="2">The sequence shown here is derived from an EMBL/GenBank/DDBJ whole genome shotgun (WGS) entry which is preliminary data.</text>
</comment>
<dbReference type="InterPro" id="IPR018637">
    <property type="entry name" value="DUF2059"/>
</dbReference>
<feature type="domain" description="DUF2059" evidence="1">
    <location>
        <begin position="99"/>
        <end position="144"/>
    </location>
</feature>
<organism evidence="2 3">
    <name type="scientific">Shimia isoporae</name>
    <dbReference type="NCBI Taxonomy" id="647720"/>
    <lineage>
        <taxon>Bacteria</taxon>
        <taxon>Pseudomonadati</taxon>
        <taxon>Pseudomonadota</taxon>
        <taxon>Alphaproteobacteria</taxon>
        <taxon>Rhodobacterales</taxon>
        <taxon>Roseobacteraceae</taxon>
    </lineage>
</organism>
<gene>
    <name evidence="2" type="ORF">BXY66_1510</name>
</gene>
<protein>
    <submittedName>
        <fullName evidence="2">Uncharacterized protein DUF2059</fullName>
    </submittedName>
</protein>
<evidence type="ECO:0000313" key="2">
    <source>
        <dbReference type="EMBL" id="TCL09463.1"/>
    </source>
</evidence>
<reference evidence="2 3" key="1">
    <citation type="submission" date="2019-03" db="EMBL/GenBank/DDBJ databases">
        <title>Genomic Encyclopedia of Archaeal and Bacterial Type Strains, Phase II (KMG-II): from individual species to whole genera.</title>
        <authorList>
            <person name="Goeker M."/>
        </authorList>
    </citation>
    <scope>NUCLEOTIDE SEQUENCE [LARGE SCALE GENOMIC DNA]</scope>
    <source>
        <strain evidence="2 3">DSM 26433</strain>
    </source>
</reference>
<proteinExistence type="predicted"/>
<keyword evidence="3" id="KW-1185">Reference proteome</keyword>
<evidence type="ECO:0000313" key="3">
    <source>
        <dbReference type="Proteomes" id="UP000295673"/>
    </source>
</evidence>
<dbReference type="EMBL" id="SMGR01000001">
    <property type="protein sequence ID" value="TCL09463.1"/>
    <property type="molecule type" value="Genomic_DNA"/>
</dbReference>